<evidence type="ECO:0000313" key="2">
    <source>
        <dbReference type="Proteomes" id="UP001501759"/>
    </source>
</evidence>
<evidence type="ECO:0000313" key="1">
    <source>
        <dbReference type="EMBL" id="GAA5023035.1"/>
    </source>
</evidence>
<name>A0ABP9J7F2_9ACTN</name>
<comment type="caution">
    <text evidence="1">The sequence shown here is derived from an EMBL/GenBank/DDBJ whole genome shotgun (WGS) entry which is preliminary data.</text>
</comment>
<dbReference type="Proteomes" id="UP001501759">
    <property type="component" value="Unassembled WGS sequence"/>
</dbReference>
<evidence type="ECO:0008006" key="3">
    <source>
        <dbReference type="Google" id="ProtNLM"/>
    </source>
</evidence>
<accession>A0ABP9J7F2</accession>
<keyword evidence="2" id="KW-1185">Reference proteome</keyword>
<protein>
    <recommendedName>
        <fullName evidence="3">Signal transduction histidine kinase dimerisation/phosphoacceptor domain-containing protein</fullName>
    </recommendedName>
</protein>
<proteinExistence type="predicted"/>
<dbReference type="EMBL" id="BAABKB010000023">
    <property type="protein sequence ID" value="GAA5023035.1"/>
    <property type="molecule type" value="Genomic_DNA"/>
</dbReference>
<gene>
    <name evidence="1" type="ORF">GCM10023335_55460</name>
</gene>
<organism evidence="1 2">
    <name type="scientific">Streptomyces siamensis</name>
    <dbReference type="NCBI Taxonomy" id="1274986"/>
    <lineage>
        <taxon>Bacteria</taxon>
        <taxon>Bacillati</taxon>
        <taxon>Actinomycetota</taxon>
        <taxon>Actinomycetes</taxon>
        <taxon>Kitasatosporales</taxon>
        <taxon>Streptomycetaceae</taxon>
        <taxon>Streptomyces</taxon>
    </lineage>
</organism>
<reference evidence="2" key="1">
    <citation type="journal article" date="2019" name="Int. J. Syst. Evol. Microbiol.">
        <title>The Global Catalogue of Microorganisms (GCM) 10K type strain sequencing project: providing services to taxonomists for standard genome sequencing and annotation.</title>
        <authorList>
            <consortium name="The Broad Institute Genomics Platform"/>
            <consortium name="The Broad Institute Genome Sequencing Center for Infectious Disease"/>
            <person name="Wu L."/>
            <person name="Ma J."/>
        </authorList>
    </citation>
    <scope>NUCLEOTIDE SEQUENCE [LARGE SCALE GENOMIC DNA]</scope>
    <source>
        <strain evidence="2">JCM 18409</strain>
    </source>
</reference>
<sequence length="98" mass="10507">MAAVTDVLNSNAPYLNRDTGEALRLISEGTSRLSGLVNDLMEISRFDAGAAELSLDESTWRSVCSAPSPLGGGNAMLRPTCPYRVCSARAWTRAVSTW</sequence>